<gene>
    <name evidence="4" type="ORF">CAMP_LOCUS2636</name>
</gene>
<dbReference type="InterPro" id="IPR000387">
    <property type="entry name" value="Tyr_Pase_dom"/>
</dbReference>
<feature type="compositionally biased region" description="Basic and acidic residues" evidence="1">
    <location>
        <begin position="438"/>
        <end position="447"/>
    </location>
</feature>
<feature type="compositionally biased region" description="Polar residues" evidence="1">
    <location>
        <begin position="34"/>
        <end position="43"/>
    </location>
</feature>
<feature type="domain" description="Tyrosine specific protein phosphatases" evidence="3">
    <location>
        <begin position="303"/>
        <end position="376"/>
    </location>
</feature>
<dbReference type="PROSITE" id="PS50055">
    <property type="entry name" value="TYR_PHOSPHATASE_PTP"/>
    <property type="match status" value="2"/>
</dbReference>
<proteinExistence type="predicted"/>
<evidence type="ECO:0008006" key="6">
    <source>
        <dbReference type="Google" id="ProtNLM"/>
    </source>
</evidence>
<feature type="domain" description="Tyrosine specific protein phosphatases" evidence="3">
    <location>
        <begin position="721"/>
        <end position="794"/>
    </location>
</feature>
<dbReference type="PROSITE" id="PS50056">
    <property type="entry name" value="TYR_PHOSPHATASE_2"/>
    <property type="match status" value="2"/>
</dbReference>
<dbReference type="GO" id="GO:0004725">
    <property type="term" value="F:protein tyrosine phosphatase activity"/>
    <property type="evidence" value="ECO:0007669"/>
    <property type="project" value="InterPro"/>
</dbReference>
<accession>A0A9P1I7W2</accession>
<name>A0A9P1I7W2_9PELO</name>
<dbReference type="InterPro" id="IPR003595">
    <property type="entry name" value="Tyr_Pase_cat"/>
</dbReference>
<evidence type="ECO:0000313" key="5">
    <source>
        <dbReference type="Proteomes" id="UP001152747"/>
    </source>
</evidence>
<dbReference type="PANTHER" id="PTHR23219:SF16">
    <property type="entry name" value="TYROSINE-PROTEIN PHOSPHATASE DOMAIN-CONTAINING PROTEIN"/>
    <property type="match status" value="1"/>
</dbReference>
<dbReference type="InterPro" id="IPR029021">
    <property type="entry name" value="Prot-tyrosine_phosphatase-like"/>
</dbReference>
<dbReference type="SUPFAM" id="SSF52799">
    <property type="entry name" value="(Phosphotyrosine protein) phosphatases II"/>
    <property type="match status" value="2"/>
</dbReference>
<evidence type="ECO:0000259" key="3">
    <source>
        <dbReference type="PROSITE" id="PS50056"/>
    </source>
</evidence>
<reference evidence="4" key="1">
    <citation type="submission" date="2022-11" db="EMBL/GenBank/DDBJ databases">
        <authorList>
            <person name="Kikuchi T."/>
        </authorList>
    </citation>
    <scope>NUCLEOTIDE SEQUENCE</scope>
    <source>
        <strain evidence="4">PS1010</strain>
    </source>
</reference>
<feature type="region of interest" description="Disordered" evidence="1">
    <location>
        <begin position="418"/>
        <end position="447"/>
    </location>
</feature>
<evidence type="ECO:0000259" key="2">
    <source>
        <dbReference type="PROSITE" id="PS50055"/>
    </source>
</evidence>
<feature type="compositionally biased region" description="Basic residues" evidence="1">
    <location>
        <begin position="12"/>
        <end position="22"/>
    </location>
</feature>
<dbReference type="CDD" id="cd00047">
    <property type="entry name" value="PTPc"/>
    <property type="match status" value="1"/>
</dbReference>
<dbReference type="InterPro" id="IPR000242">
    <property type="entry name" value="PTP_cat"/>
</dbReference>
<dbReference type="SMART" id="SM00194">
    <property type="entry name" value="PTPc"/>
    <property type="match status" value="2"/>
</dbReference>
<evidence type="ECO:0000313" key="4">
    <source>
        <dbReference type="EMBL" id="CAI5439999.1"/>
    </source>
</evidence>
<dbReference type="Gene3D" id="3.90.190.10">
    <property type="entry name" value="Protein tyrosine phosphatase superfamily"/>
    <property type="match status" value="2"/>
</dbReference>
<dbReference type="AlphaFoldDB" id="A0A9P1I7W2"/>
<keyword evidence="5" id="KW-1185">Reference proteome</keyword>
<feature type="region of interest" description="Disordered" evidence="1">
    <location>
        <begin position="1"/>
        <end position="60"/>
    </location>
</feature>
<dbReference type="PRINTS" id="PR00700">
    <property type="entry name" value="PRTYPHPHTASE"/>
</dbReference>
<dbReference type="Proteomes" id="UP001152747">
    <property type="component" value="Unassembled WGS sequence"/>
</dbReference>
<feature type="domain" description="Tyrosine-protein phosphatase" evidence="2">
    <location>
        <begin position="108"/>
        <end position="385"/>
    </location>
</feature>
<dbReference type="EMBL" id="CANHGI010000001">
    <property type="protein sequence ID" value="CAI5439999.1"/>
    <property type="molecule type" value="Genomic_DNA"/>
</dbReference>
<evidence type="ECO:0000256" key="1">
    <source>
        <dbReference type="SAM" id="MobiDB-lite"/>
    </source>
</evidence>
<comment type="caution">
    <text evidence="4">The sequence shown here is derived from an EMBL/GenBank/DDBJ whole genome shotgun (WGS) entry which is preliminary data.</text>
</comment>
<feature type="compositionally biased region" description="Polar residues" evidence="1">
    <location>
        <begin position="209"/>
        <end position="219"/>
    </location>
</feature>
<feature type="domain" description="Tyrosine-protein phosphatase" evidence="2">
    <location>
        <begin position="501"/>
        <end position="803"/>
    </location>
</feature>
<dbReference type="PANTHER" id="PTHR23219">
    <property type="entry name" value="TYROSINE-PROTEIN PHOSPHATASE C15H7.3-RELATED"/>
    <property type="match status" value="1"/>
</dbReference>
<dbReference type="SMART" id="SM00404">
    <property type="entry name" value="PTPc_motif"/>
    <property type="match status" value="2"/>
</dbReference>
<dbReference type="Pfam" id="PF00102">
    <property type="entry name" value="Y_phosphatase"/>
    <property type="match status" value="3"/>
</dbReference>
<sequence>MSVVRRAAGSRISRKTRDKKPKKDTFDEDEENTPPLQLATSPAGSLEKVQKKDEKDHGPKFDAASCAVVKKYEETIRGMMSKGLCNYYNQHLQSYKPAGVTTVASDANAKKNRANISCYDQSRVKLALEGDRKNDYINASHVKFPDVSRKYILTQFPPQECFEDFWSMIYENDVETILSIFDPNGDVDLKEFHKKTPTTTPRAEKSEKSQQPSVSTNSDKCQKPEGLSVRETLFEMSKGHKDIASTAKRRALATSKCFFLLKEGQFVTIGKFFVHTRKVEIPDKKSKTAHLHDRSFARRPSCKVVMNMLKTISLDPLQKGPVVLQCDDGVNRSSLLLLTDVITNLVIEGKSFDIDKKFREIRQQRCGAFPNGLSFTYSILSITSYIYLRCKNRGTINPETVPAMKTLFGERWSQLFNNKKPTQDDDDDTSPQRVPASGKDRTNKRSSADAKCADQAFCANLKKFEKTIRGMMANRGLTRYYEENLQSYHPAGQTTIASDANAKKNRANISCYDQSRVKLALEGDRKNDYINASHVKFPDVSRKYILTQYPLPDALEDFWSMVFENDVETILSIFDPHGDVDMAEFQEIRKSMMKDQRSKMAPEPTTEMEASCHVDDAETAAPEALTQRETHFNMTKTHRDIAATSKRCAITNATCYFPLKEGQFVTIGKYFVHTRKIEPADKPNRPTIYTVEVLPEGCSECRFVRVINFEKWRAKGKPNVKAALAMLKSVGLDPLQKGPIVFHCDNGLNRSALLLLTDVITNLVLDGKPFDIDEKFRQIRQQRCGAFQNSFYFVHAIYSITTYICLRCKNRGNASLEIVAMMKQLLKDLGKQCPEKELV</sequence>
<dbReference type="InterPro" id="IPR016130">
    <property type="entry name" value="Tyr_Pase_AS"/>
</dbReference>
<dbReference type="OrthoDB" id="165498at2759"/>
<protein>
    <recommendedName>
        <fullName evidence="6">Tyrosine-protein phosphatase domain-containing protein</fullName>
    </recommendedName>
</protein>
<dbReference type="PROSITE" id="PS00383">
    <property type="entry name" value="TYR_PHOSPHATASE_1"/>
    <property type="match status" value="1"/>
</dbReference>
<feature type="region of interest" description="Disordered" evidence="1">
    <location>
        <begin position="191"/>
        <end position="223"/>
    </location>
</feature>
<feature type="compositionally biased region" description="Basic and acidic residues" evidence="1">
    <location>
        <begin position="48"/>
        <end position="60"/>
    </location>
</feature>
<organism evidence="4 5">
    <name type="scientific">Caenorhabditis angaria</name>
    <dbReference type="NCBI Taxonomy" id="860376"/>
    <lineage>
        <taxon>Eukaryota</taxon>
        <taxon>Metazoa</taxon>
        <taxon>Ecdysozoa</taxon>
        <taxon>Nematoda</taxon>
        <taxon>Chromadorea</taxon>
        <taxon>Rhabditida</taxon>
        <taxon>Rhabditina</taxon>
        <taxon>Rhabditomorpha</taxon>
        <taxon>Rhabditoidea</taxon>
        <taxon>Rhabditidae</taxon>
        <taxon>Peloderinae</taxon>
        <taxon>Caenorhabditis</taxon>
    </lineage>
</organism>